<organism evidence="6 7">
    <name type="scientific">Candidatus Thiothrix anitrata</name>
    <dbReference type="NCBI Taxonomy" id="2823902"/>
    <lineage>
        <taxon>Bacteria</taxon>
        <taxon>Pseudomonadati</taxon>
        <taxon>Pseudomonadota</taxon>
        <taxon>Gammaproteobacteria</taxon>
        <taxon>Thiotrichales</taxon>
        <taxon>Thiotrichaceae</taxon>
        <taxon>Thiothrix</taxon>
    </lineage>
</organism>
<keyword evidence="7" id="KW-1185">Reference proteome</keyword>
<reference evidence="6 7" key="1">
    <citation type="submission" date="2021-04" db="EMBL/GenBank/DDBJ databases">
        <title>Genomics, taxonomy and metabolism of representatives of sulfur bacteria of the genus Thiothrix: Thiothrix fructosivorans QT, Thiothrix unzii A1T and three new species, Thiothrix subterranea sp. nov., Thiothrix litoralis sp. nov. and 'Candidatus Thiothrix anitrata' sp. nov.</title>
        <authorList>
            <person name="Ravin N.V."/>
            <person name="Smolyakov D."/>
            <person name="Rudenko T.S."/>
            <person name="Mardanov A.V."/>
            <person name="Beletsky A.V."/>
            <person name="Markov N.D."/>
            <person name="Fomenkov A.I."/>
            <person name="Roberts R.J."/>
            <person name="Karnachuk O.V."/>
            <person name="Novikov A."/>
            <person name="Grabovich M.Y."/>
        </authorList>
    </citation>
    <scope>NUCLEOTIDE SEQUENCE [LARGE SCALE GENOMIC DNA]</scope>
    <source>
        <strain evidence="6 7">A52</strain>
    </source>
</reference>
<dbReference type="InterPro" id="IPR052021">
    <property type="entry name" value="Type-I_RS_S_subunit"/>
</dbReference>
<accession>A0ABX7X4M9</accession>
<keyword evidence="6" id="KW-0378">Hydrolase</keyword>
<dbReference type="PANTHER" id="PTHR30408">
    <property type="entry name" value="TYPE-1 RESTRICTION ENZYME ECOKI SPECIFICITY PROTEIN"/>
    <property type="match status" value="1"/>
</dbReference>
<gene>
    <name evidence="6" type="ORF">J8380_04465</name>
</gene>
<dbReference type="PANTHER" id="PTHR30408:SF13">
    <property type="entry name" value="TYPE I RESTRICTION ENZYME HINDI SPECIFICITY SUBUNIT"/>
    <property type="match status" value="1"/>
</dbReference>
<dbReference type="EC" id="3.1.21.-" evidence="6"/>
<sequence length="455" mass="52816">MDYPAYPVYRESGIEWLGKIPDHWELKKFRFLFSFGRGLGITKENLLDEGVPCINYGEIHSKYGFEVIPEKHPLKCVTPDYLETGTSSLLSAGDFIFADTSEDIEGSGNFSHLNSDIPTFAGYHTVIARPISNDFPRYIAYLFDSLPYRFQIRKTVSGVKVFSITQAILKNCYLWLPKKTEQIQIAQFLDHKTQQIDQLLAKKQTLIDKLNEQRIALITHAVSKGLNPDVTLEDSGVEWLGEVPEHWEVVKLSYRYEVLLGKMLDDKRITGDFLGEYLRNTDVQWGRINYESLPQMDFRPDEYERYSIKKGDLVVCEGGEIGRCAIWERETPCFYQKALHRLRPVDPKNDNARFMFYVLFDAVHQERFINGASKATIAHLPAETFRQYRFAYPPMIEQREIVEYLDRETVRIDRMVELNQQTIDKLKEYRTALITAAVTGKIDLRTWQKMETKGA</sequence>
<proteinExistence type="inferred from homology"/>
<dbReference type="InterPro" id="IPR044946">
    <property type="entry name" value="Restrct_endonuc_typeI_TRD_sf"/>
</dbReference>
<comment type="similarity">
    <text evidence="1">Belongs to the type-I restriction system S methylase family.</text>
</comment>
<name>A0ABX7X4M9_9GAMM</name>
<keyword evidence="6" id="KW-0540">Nuclease</keyword>
<dbReference type="GO" id="GO:0016787">
    <property type="term" value="F:hydrolase activity"/>
    <property type="evidence" value="ECO:0007669"/>
    <property type="project" value="UniProtKB-KW"/>
</dbReference>
<dbReference type="Proteomes" id="UP000672027">
    <property type="component" value="Chromosome"/>
</dbReference>
<feature type="domain" description="Type I restriction modification DNA specificity" evidence="5">
    <location>
        <begin position="280"/>
        <end position="427"/>
    </location>
</feature>
<keyword evidence="2" id="KW-0680">Restriction system</keyword>
<keyword evidence="3" id="KW-0238">DNA-binding</keyword>
<dbReference type="EMBL" id="CP072800">
    <property type="protein sequence ID" value="QTR50825.1"/>
    <property type="molecule type" value="Genomic_DNA"/>
</dbReference>
<keyword evidence="6" id="KW-0255">Endonuclease</keyword>
<evidence type="ECO:0000259" key="5">
    <source>
        <dbReference type="Pfam" id="PF01420"/>
    </source>
</evidence>
<dbReference type="GO" id="GO:0004519">
    <property type="term" value="F:endonuclease activity"/>
    <property type="evidence" value="ECO:0007669"/>
    <property type="project" value="UniProtKB-KW"/>
</dbReference>
<feature type="domain" description="Type I restriction modification DNA specificity" evidence="5">
    <location>
        <begin position="22"/>
        <end position="201"/>
    </location>
</feature>
<dbReference type="Pfam" id="PF01420">
    <property type="entry name" value="Methylase_S"/>
    <property type="match status" value="2"/>
</dbReference>
<evidence type="ECO:0000313" key="6">
    <source>
        <dbReference type="EMBL" id="QTR50825.1"/>
    </source>
</evidence>
<evidence type="ECO:0000256" key="2">
    <source>
        <dbReference type="ARBA" id="ARBA00022747"/>
    </source>
</evidence>
<dbReference type="Gene3D" id="3.90.220.20">
    <property type="entry name" value="DNA methylase specificity domains"/>
    <property type="match status" value="2"/>
</dbReference>
<dbReference type="InterPro" id="IPR000055">
    <property type="entry name" value="Restrct_endonuc_typeI_TRD"/>
</dbReference>
<dbReference type="CDD" id="cd17253">
    <property type="entry name" value="RMtype1_S_Eco933I-TRD2-CR2_like"/>
    <property type="match status" value="1"/>
</dbReference>
<evidence type="ECO:0000256" key="1">
    <source>
        <dbReference type="ARBA" id="ARBA00010923"/>
    </source>
</evidence>
<dbReference type="RefSeq" id="WP_210228695.1">
    <property type="nucleotide sequence ID" value="NZ_CP072800.1"/>
</dbReference>
<evidence type="ECO:0000313" key="7">
    <source>
        <dbReference type="Proteomes" id="UP000672027"/>
    </source>
</evidence>
<dbReference type="SUPFAM" id="SSF116734">
    <property type="entry name" value="DNA methylase specificity domain"/>
    <property type="match status" value="2"/>
</dbReference>
<protein>
    <submittedName>
        <fullName evidence="6">Restriction endonuclease subunit S</fullName>
        <ecNumber evidence="6">3.1.21.-</ecNumber>
    </submittedName>
</protein>
<evidence type="ECO:0000256" key="4">
    <source>
        <dbReference type="SAM" id="Coils"/>
    </source>
</evidence>
<feature type="coiled-coil region" evidence="4">
    <location>
        <begin position="189"/>
        <end position="216"/>
    </location>
</feature>
<dbReference type="Gene3D" id="1.10.287.1120">
    <property type="entry name" value="Bipartite methylase S protein"/>
    <property type="match status" value="1"/>
</dbReference>
<keyword evidence="4" id="KW-0175">Coiled coil</keyword>
<evidence type="ECO:0000256" key="3">
    <source>
        <dbReference type="ARBA" id="ARBA00023125"/>
    </source>
</evidence>